<name>A0A5K3FEB8_MESCO</name>
<dbReference type="WBParaSite" id="MCU_007154-RA">
    <property type="protein sequence ID" value="MCU_007154-RA"/>
    <property type="gene ID" value="MCU_007154"/>
</dbReference>
<evidence type="ECO:0000256" key="4">
    <source>
        <dbReference type="ARBA" id="ARBA00022989"/>
    </source>
</evidence>
<keyword evidence="2" id="KW-0813">Transport</keyword>
<keyword evidence="4 9" id="KW-1133">Transmembrane helix</keyword>
<dbReference type="SUPFAM" id="SSF81327">
    <property type="entry name" value="Small-conductance potassium channel"/>
    <property type="match status" value="1"/>
</dbReference>
<feature type="transmembrane region" description="Helical" evidence="9">
    <location>
        <begin position="803"/>
        <end position="826"/>
    </location>
</feature>
<feature type="transmembrane region" description="Helical" evidence="9">
    <location>
        <begin position="1016"/>
        <end position="1036"/>
    </location>
</feature>
<dbReference type="Gene3D" id="1.10.287.70">
    <property type="match status" value="2"/>
</dbReference>
<evidence type="ECO:0000256" key="5">
    <source>
        <dbReference type="ARBA" id="ARBA00023065"/>
    </source>
</evidence>
<protein>
    <submittedName>
        <fullName evidence="11">CaMBD domain-containing protein</fullName>
    </submittedName>
</protein>
<comment type="subcellular location">
    <subcellularLocation>
        <location evidence="1">Membrane</location>
        <topology evidence="1">Multi-pass membrane protein</topology>
    </subcellularLocation>
</comment>
<feature type="compositionally biased region" description="Basic residues" evidence="8">
    <location>
        <begin position="372"/>
        <end position="382"/>
    </location>
</feature>
<evidence type="ECO:0000313" key="11">
    <source>
        <dbReference type="WBParaSite" id="MCU_007154-RA"/>
    </source>
</evidence>
<feature type="domain" description="Calmodulin-binding" evidence="10">
    <location>
        <begin position="1087"/>
        <end position="1163"/>
    </location>
</feature>
<feature type="compositionally biased region" description="Polar residues" evidence="8">
    <location>
        <begin position="436"/>
        <end position="452"/>
    </location>
</feature>
<dbReference type="PRINTS" id="PR01451">
    <property type="entry name" value="SKCHANNEL"/>
</dbReference>
<feature type="region of interest" description="Disordered" evidence="8">
    <location>
        <begin position="483"/>
        <end position="504"/>
    </location>
</feature>
<organism evidence="11">
    <name type="scientific">Mesocestoides corti</name>
    <name type="common">Flatworm</name>
    <dbReference type="NCBI Taxonomy" id="53468"/>
    <lineage>
        <taxon>Eukaryota</taxon>
        <taxon>Metazoa</taxon>
        <taxon>Spiralia</taxon>
        <taxon>Lophotrochozoa</taxon>
        <taxon>Platyhelminthes</taxon>
        <taxon>Cestoda</taxon>
        <taxon>Eucestoda</taxon>
        <taxon>Cyclophyllidea</taxon>
        <taxon>Mesocestoididae</taxon>
        <taxon>Mesocestoides</taxon>
    </lineage>
</organism>
<feature type="region of interest" description="Disordered" evidence="8">
    <location>
        <begin position="693"/>
        <end position="728"/>
    </location>
</feature>
<feature type="transmembrane region" description="Helical" evidence="9">
    <location>
        <begin position="928"/>
        <end position="947"/>
    </location>
</feature>
<dbReference type="InterPro" id="IPR043787">
    <property type="entry name" value="DUF5729"/>
</dbReference>
<feature type="transmembrane region" description="Helical" evidence="9">
    <location>
        <begin position="1048"/>
        <end position="1069"/>
    </location>
</feature>
<feature type="transmembrane region" description="Helical" evidence="9">
    <location>
        <begin position="982"/>
        <end position="1004"/>
    </location>
</feature>
<dbReference type="Pfam" id="PF07885">
    <property type="entry name" value="Ion_trans_2"/>
    <property type="match status" value="1"/>
</dbReference>
<dbReference type="PANTHER" id="PTHR10153">
    <property type="entry name" value="SMALL CONDUCTANCE CALCIUM-ACTIVATED POTASSIUM CHANNEL"/>
    <property type="match status" value="1"/>
</dbReference>
<dbReference type="InterPro" id="IPR004178">
    <property type="entry name" value="CaM-bd_dom"/>
</dbReference>
<dbReference type="Pfam" id="PF19000">
    <property type="entry name" value="DUF5729"/>
    <property type="match status" value="1"/>
</dbReference>
<evidence type="ECO:0000256" key="1">
    <source>
        <dbReference type="ARBA" id="ARBA00004141"/>
    </source>
</evidence>
<dbReference type="Pfam" id="PF02888">
    <property type="entry name" value="CaMBD"/>
    <property type="match status" value="1"/>
</dbReference>
<accession>A0A5K3FEB8</accession>
<dbReference type="GO" id="GO:0016020">
    <property type="term" value="C:membrane"/>
    <property type="evidence" value="ECO:0007669"/>
    <property type="project" value="UniProtKB-SubCell"/>
</dbReference>
<evidence type="ECO:0000256" key="7">
    <source>
        <dbReference type="ARBA" id="ARBA00023303"/>
    </source>
</evidence>
<proteinExistence type="predicted"/>
<keyword evidence="7" id="KW-0407">Ion channel</keyword>
<dbReference type="InterPro" id="IPR013099">
    <property type="entry name" value="K_chnl_dom"/>
</dbReference>
<dbReference type="PRINTS" id="PR00169">
    <property type="entry name" value="KCHANNEL"/>
</dbReference>
<evidence type="ECO:0000256" key="9">
    <source>
        <dbReference type="SAM" id="Phobius"/>
    </source>
</evidence>
<keyword evidence="5" id="KW-0406">Ion transport</keyword>
<feature type="compositionally biased region" description="Polar residues" evidence="8">
    <location>
        <begin position="401"/>
        <end position="411"/>
    </location>
</feature>
<evidence type="ECO:0000256" key="3">
    <source>
        <dbReference type="ARBA" id="ARBA00022692"/>
    </source>
</evidence>
<dbReference type="InterPro" id="IPR036122">
    <property type="entry name" value="CaM-bd_dom_sf"/>
</dbReference>
<feature type="compositionally biased region" description="Acidic residues" evidence="8">
    <location>
        <begin position="484"/>
        <end position="494"/>
    </location>
</feature>
<evidence type="ECO:0000256" key="2">
    <source>
        <dbReference type="ARBA" id="ARBA00022448"/>
    </source>
</evidence>
<dbReference type="SUPFAM" id="SSF81324">
    <property type="entry name" value="Voltage-gated potassium channels"/>
    <property type="match status" value="1"/>
</dbReference>
<feature type="region of interest" description="Disordered" evidence="8">
    <location>
        <begin position="372"/>
        <end position="463"/>
    </location>
</feature>
<dbReference type="GO" id="GO:0016286">
    <property type="term" value="F:small conductance calcium-activated potassium channel activity"/>
    <property type="evidence" value="ECO:0007669"/>
    <property type="project" value="InterPro"/>
</dbReference>
<feature type="compositionally biased region" description="Polar residues" evidence="8">
    <location>
        <begin position="693"/>
        <end position="719"/>
    </location>
</feature>
<dbReference type="GO" id="GO:0005516">
    <property type="term" value="F:calmodulin binding"/>
    <property type="evidence" value="ECO:0007669"/>
    <property type="project" value="InterPro"/>
</dbReference>
<dbReference type="InterPro" id="IPR043786">
    <property type="entry name" value="DUF5728"/>
</dbReference>
<dbReference type="Pfam" id="PF18999">
    <property type="entry name" value="DUF5728"/>
    <property type="match status" value="1"/>
</dbReference>
<sequence length="1193" mass="133358">MTTSDIEKLQLTPRKLQIASTESECRLTRINETETGDVTPTPLACVTRPQEEVIFHDGPEAAAVTNSTNRMPTRPATAEMAPRAMRPERFSFALSSSIPCKASLSVRPLEFGECNFRGTESRSLRSHSDTNITTVDTSSPIIIRTSCMTKDNSTEGDHRAGSEGSVECLEANIEERGFSASLDNLKDSSYCIVLNNPFTKVKNDRTEAFHKNQLSFRTVTESSEGENSTDRELHAVKNLEKQTAVFGNVRPRCDCCMLCPGGNQILLPTRTPGVRCVCLSGLCSCYKQHAASVVNLPSLRKSRRTPGLDEISYDFMRASGAISGFSQLRSVKGMKLDREKQEMCSVLSPSVAAKLDNRGAVAVLAASTRPRLISRMHKKPNKAHSSQEAPTTLHPAPWASSFDSSCNMQHQSQDDELTRCASIRTDDTPPPPQTTKQSSLINRPTQKNTPNPETLGGVKNCKPSSVVDSDDCVPVCSTPKDSVEQEVAEEDEEGTITNSSDVTRPKRPYYCQKAQKFRNSWRTQSLESPKTGAGRGIVRERSLTMVESQSESDSKDTNATAEDRTAQVTVYLTRGARNPVKTILVNHTANNMSAINAARLRARRQKTFSNRNQWKSVQLSPTHDGDIEKHYWRGESRLNNASLCNSREAHLNRRCIHKTSCACTNKGQLSWKMTSRSPLLNSMASSIDINKFKQPTKSSEAAPTSILKSQTSRQTSENTSSDDEPPCLEPMFTLRQRRIQAMERHRTSSAFHNVGYRLGRRKRMFEQRSRASDCSLVFAITGILLMIIENELTSAQVVTKDSIWSLILKSLITCSTLALIGFIILYHTILVRILSFDDCIEDWQIAWDRTRVARLVIEILVCAIHPVPGNFTFTWPSSYYLFGGTILLSCAHCKNDTLDPNLLTTDTSVPRVSSVSGSPHVIFPSNKVVSIDIILSLPMFLRLYLIFRVVVLRSKLFTDTGSRSIGAMNKVNFTTQFVFKTFMTICPGTVLVAFILGFWAVLAWMLRACERVHDPVFEDIFNSMWLVAVTFLSIGYGDVVANTYCGRAISIVTGVLGSLCTALVVAVFARRLELSKAEKHVIHFMMENELTKQMKYYAANVLRETWLIYKHTKLVKKLNASTIRKHQRKFLRAIHGLRQVKLEQRKLQDNANSLIDLAKTQSTINDTVSEMRIQHTRLQIRLDAIEESLVQIQ</sequence>
<keyword evidence="3 9" id="KW-0812">Transmembrane</keyword>
<evidence type="ECO:0000259" key="10">
    <source>
        <dbReference type="SMART" id="SM01053"/>
    </source>
</evidence>
<reference evidence="11" key="1">
    <citation type="submission" date="2019-11" db="UniProtKB">
        <authorList>
            <consortium name="WormBaseParasite"/>
        </authorList>
    </citation>
    <scope>IDENTIFICATION</scope>
</reference>
<dbReference type="InterPro" id="IPR015449">
    <property type="entry name" value="K_chnl_Ca-activ_SK"/>
</dbReference>
<dbReference type="Pfam" id="PF03530">
    <property type="entry name" value="SK_channel"/>
    <property type="match status" value="1"/>
</dbReference>
<keyword evidence="6 9" id="KW-0472">Membrane</keyword>
<dbReference type="AlphaFoldDB" id="A0A5K3FEB8"/>
<evidence type="ECO:0000256" key="8">
    <source>
        <dbReference type="SAM" id="MobiDB-lite"/>
    </source>
</evidence>
<dbReference type="SMART" id="SM01053">
    <property type="entry name" value="CaMBD"/>
    <property type="match status" value="1"/>
</dbReference>
<evidence type="ECO:0000256" key="6">
    <source>
        <dbReference type="ARBA" id="ARBA00023136"/>
    </source>
</evidence>